<dbReference type="AlphaFoldDB" id="A0AAW0TPV6"/>
<organism evidence="2 3">
    <name type="scientific">Scylla paramamosain</name>
    <name type="common">Mud crab</name>
    <dbReference type="NCBI Taxonomy" id="85552"/>
    <lineage>
        <taxon>Eukaryota</taxon>
        <taxon>Metazoa</taxon>
        <taxon>Ecdysozoa</taxon>
        <taxon>Arthropoda</taxon>
        <taxon>Crustacea</taxon>
        <taxon>Multicrustacea</taxon>
        <taxon>Malacostraca</taxon>
        <taxon>Eumalacostraca</taxon>
        <taxon>Eucarida</taxon>
        <taxon>Decapoda</taxon>
        <taxon>Pleocyemata</taxon>
        <taxon>Brachyura</taxon>
        <taxon>Eubrachyura</taxon>
        <taxon>Portunoidea</taxon>
        <taxon>Portunidae</taxon>
        <taxon>Portuninae</taxon>
        <taxon>Scylla</taxon>
    </lineage>
</organism>
<protein>
    <submittedName>
        <fullName evidence="2">Uncharacterized protein</fullName>
    </submittedName>
</protein>
<keyword evidence="3" id="KW-1185">Reference proteome</keyword>
<dbReference type="EMBL" id="JARAKH010000027">
    <property type="protein sequence ID" value="KAK8389577.1"/>
    <property type="molecule type" value="Genomic_DNA"/>
</dbReference>
<sequence>METHRTSGKPQVPDTEGAHSRDEAGQGGGGEWQRHGASRVGHGAPALQSPLLPKELHAQSWQHSVRELQAPRRFQPPGQAGHGHGWLHGPGMLREGLQGHHRKDHILKHFCTTVTCVAAKVIHSAVFLGCRGVWAHWLSGVDQAVWEATGEQFCQPPQG</sequence>
<gene>
    <name evidence="2" type="ORF">O3P69_008940</name>
</gene>
<accession>A0AAW0TPV6</accession>
<reference evidence="2 3" key="1">
    <citation type="submission" date="2023-03" db="EMBL/GenBank/DDBJ databases">
        <title>High-quality genome of Scylla paramamosain provides insights in environmental adaptation.</title>
        <authorList>
            <person name="Zhang L."/>
        </authorList>
    </citation>
    <scope>NUCLEOTIDE SEQUENCE [LARGE SCALE GENOMIC DNA]</scope>
    <source>
        <strain evidence="2">LZ_2023a</strain>
        <tissue evidence="2">Muscle</tissue>
    </source>
</reference>
<comment type="caution">
    <text evidence="2">The sequence shown here is derived from an EMBL/GenBank/DDBJ whole genome shotgun (WGS) entry which is preliminary data.</text>
</comment>
<evidence type="ECO:0000313" key="2">
    <source>
        <dbReference type="EMBL" id="KAK8389577.1"/>
    </source>
</evidence>
<evidence type="ECO:0000256" key="1">
    <source>
        <dbReference type="SAM" id="MobiDB-lite"/>
    </source>
</evidence>
<proteinExistence type="predicted"/>
<feature type="region of interest" description="Disordered" evidence="1">
    <location>
        <begin position="1"/>
        <end position="91"/>
    </location>
</feature>
<name>A0AAW0TPV6_SCYPA</name>
<dbReference type="Proteomes" id="UP001487740">
    <property type="component" value="Unassembled WGS sequence"/>
</dbReference>
<evidence type="ECO:0000313" key="3">
    <source>
        <dbReference type="Proteomes" id="UP001487740"/>
    </source>
</evidence>